<sequence length="109" mass="12553">MVRCYIPHGLCKPRLACFGARKIVISNQERNTDERLHLEKFSVRLGVEKISLYTGYDSPQCLCTQIHIYAACVNLTQQKEKKKSANKKKLKKWHKISTLASVLRYEADA</sequence>
<protein>
    <submittedName>
        <fullName evidence="1">CLUMA_CG006366, isoform A</fullName>
    </submittedName>
</protein>
<evidence type="ECO:0000313" key="2">
    <source>
        <dbReference type="Proteomes" id="UP000183832"/>
    </source>
</evidence>
<accession>A0A1J1HXH1</accession>
<dbReference type="EMBL" id="CVRI01000035">
    <property type="protein sequence ID" value="CRK92799.1"/>
    <property type="molecule type" value="Genomic_DNA"/>
</dbReference>
<keyword evidence="2" id="KW-1185">Reference proteome</keyword>
<dbReference type="Proteomes" id="UP000183832">
    <property type="component" value="Unassembled WGS sequence"/>
</dbReference>
<organism evidence="1 2">
    <name type="scientific">Clunio marinus</name>
    <dbReference type="NCBI Taxonomy" id="568069"/>
    <lineage>
        <taxon>Eukaryota</taxon>
        <taxon>Metazoa</taxon>
        <taxon>Ecdysozoa</taxon>
        <taxon>Arthropoda</taxon>
        <taxon>Hexapoda</taxon>
        <taxon>Insecta</taxon>
        <taxon>Pterygota</taxon>
        <taxon>Neoptera</taxon>
        <taxon>Endopterygota</taxon>
        <taxon>Diptera</taxon>
        <taxon>Nematocera</taxon>
        <taxon>Chironomoidea</taxon>
        <taxon>Chironomidae</taxon>
        <taxon>Clunio</taxon>
    </lineage>
</organism>
<evidence type="ECO:0000313" key="1">
    <source>
        <dbReference type="EMBL" id="CRK92799.1"/>
    </source>
</evidence>
<name>A0A1J1HXH1_9DIPT</name>
<reference evidence="1 2" key="1">
    <citation type="submission" date="2015-04" db="EMBL/GenBank/DDBJ databases">
        <authorList>
            <person name="Syromyatnikov M.Y."/>
            <person name="Popov V.N."/>
        </authorList>
    </citation>
    <scope>NUCLEOTIDE SEQUENCE [LARGE SCALE GENOMIC DNA]</scope>
</reference>
<proteinExistence type="predicted"/>
<gene>
    <name evidence="1" type="ORF">CLUMA_CG006366</name>
</gene>
<dbReference type="AlphaFoldDB" id="A0A1J1HXH1"/>